<reference evidence="2" key="1">
    <citation type="submission" date="2018-02" db="EMBL/GenBank/DDBJ databases">
        <title>Rhizophora mucronata_Transcriptome.</title>
        <authorList>
            <person name="Meera S.P."/>
            <person name="Sreeshan A."/>
            <person name="Augustine A."/>
        </authorList>
    </citation>
    <scope>NUCLEOTIDE SEQUENCE</scope>
    <source>
        <tissue evidence="2">Leaf</tissue>
    </source>
</reference>
<accession>A0A2P2NK52</accession>
<feature type="region of interest" description="Disordered" evidence="1">
    <location>
        <begin position="49"/>
        <end position="69"/>
    </location>
</feature>
<proteinExistence type="predicted"/>
<feature type="compositionally biased region" description="Polar residues" evidence="1">
    <location>
        <begin position="49"/>
        <end position="60"/>
    </location>
</feature>
<evidence type="ECO:0000256" key="1">
    <source>
        <dbReference type="SAM" id="MobiDB-lite"/>
    </source>
</evidence>
<dbReference type="AlphaFoldDB" id="A0A2P2NK52"/>
<feature type="compositionally biased region" description="Polar residues" evidence="1">
    <location>
        <begin position="1"/>
        <end position="10"/>
    </location>
</feature>
<sequence>MQKQTMYNDTTKQKLEPKSKGTVMKNQSPISHKQDFPLVFKKITSSLNKTSARTQSSIKSLQRFRKLSD</sequence>
<feature type="region of interest" description="Disordered" evidence="1">
    <location>
        <begin position="1"/>
        <end position="30"/>
    </location>
</feature>
<protein>
    <submittedName>
        <fullName evidence="2">Uncharacterized protein</fullName>
    </submittedName>
</protein>
<name>A0A2P2NK52_RHIMU</name>
<evidence type="ECO:0000313" key="2">
    <source>
        <dbReference type="EMBL" id="MBX42837.1"/>
    </source>
</evidence>
<dbReference type="EMBL" id="GGEC01062353">
    <property type="protein sequence ID" value="MBX42837.1"/>
    <property type="molecule type" value="Transcribed_RNA"/>
</dbReference>
<organism evidence="2">
    <name type="scientific">Rhizophora mucronata</name>
    <name type="common">Asiatic mangrove</name>
    <dbReference type="NCBI Taxonomy" id="61149"/>
    <lineage>
        <taxon>Eukaryota</taxon>
        <taxon>Viridiplantae</taxon>
        <taxon>Streptophyta</taxon>
        <taxon>Embryophyta</taxon>
        <taxon>Tracheophyta</taxon>
        <taxon>Spermatophyta</taxon>
        <taxon>Magnoliopsida</taxon>
        <taxon>eudicotyledons</taxon>
        <taxon>Gunneridae</taxon>
        <taxon>Pentapetalae</taxon>
        <taxon>rosids</taxon>
        <taxon>fabids</taxon>
        <taxon>Malpighiales</taxon>
        <taxon>Rhizophoraceae</taxon>
        <taxon>Rhizophora</taxon>
    </lineage>
</organism>